<keyword evidence="3" id="KW-1185">Reference proteome</keyword>
<organism evidence="2 3">
    <name type="scientific">Brevundimonas naejangsanensis</name>
    <dbReference type="NCBI Taxonomy" id="588932"/>
    <lineage>
        <taxon>Bacteria</taxon>
        <taxon>Pseudomonadati</taxon>
        <taxon>Pseudomonadota</taxon>
        <taxon>Alphaproteobacteria</taxon>
        <taxon>Caulobacterales</taxon>
        <taxon>Caulobacteraceae</taxon>
        <taxon>Brevundimonas</taxon>
    </lineage>
</organism>
<protein>
    <submittedName>
        <fullName evidence="2">Protein kinase</fullName>
    </submittedName>
</protein>
<feature type="domain" description="DUF6285" evidence="1">
    <location>
        <begin position="25"/>
        <end position="110"/>
    </location>
</feature>
<evidence type="ECO:0000259" key="1">
    <source>
        <dbReference type="Pfam" id="PF19802"/>
    </source>
</evidence>
<sequence length="120" mass="12931">MIEGPSRDELLQATTAWLEDASSPVEGFHRRVAANALGMVSRELAQWPAAEAAAVMRMQAILGCDGDYATLNAALAEALRKGTVSAEDPAVFDHLRRAALAMLAIDQPRYRHELSQGVEA</sequence>
<dbReference type="AlphaFoldDB" id="A0A494RCA6"/>
<evidence type="ECO:0000313" key="2">
    <source>
        <dbReference type="EMBL" id="AYG93905.1"/>
    </source>
</evidence>
<accession>A0A494RCA6</accession>
<dbReference type="OrthoDB" id="8854461at2"/>
<dbReference type="Pfam" id="PF19802">
    <property type="entry name" value="DUF6285"/>
    <property type="match status" value="1"/>
</dbReference>
<dbReference type="RefSeq" id="WP_121481065.1">
    <property type="nucleotide sequence ID" value="NZ_CP032707.1"/>
</dbReference>
<name>A0A494RCA6_9CAUL</name>
<reference evidence="2 3" key="1">
    <citation type="submission" date="2018-10" db="EMBL/GenBank/DDBJ databases">
        <title>Complete genome sequence of Brevundimonas naejangsanensis BRV3.</title>
        <authorList>
            <person name="Berrios L."/>
            <person name="Ely B."/>
        </authorList>
    </citation>
    <scope>NUCLEOTIDE SEQUENCE [LARGE SCALE GENOMIC DNA]</scope>
    <source>
        <strain evidence="2 3">BRV3</strain>
    </source>
</reference>
<dbReference type="GO" id="GO:0016301">
    <property type="term" value="F:kinase activity"/>
    <property type="evidence" value="ECO:0007669"/>
    <property type="project" value="UniProtKB-KW"/>
</dbReference>
<dbReference type="Proteomes" id="UP000276984">
    <property type="component" value="Chromosome"/>
</dbReference>
<dbReference type="EMBL" id="CP032707">
    <property type="protein sequence ID" value="AYG93905.1"/>
    <property type="molecule type" value="Genomic_DNA"/>
</dbReference>
<keyword evidence="2" id="KW-0418">Kinase</keyword>
<keyword evidence="2" id="KW-0808">Transferase</keyword>
<gene>
    <name evidence="2" type="ORF">D8I30_00930</name>
</gene>
<dbReference type="InterPro" id="IPR046252">
    <property type="entry name" value="DUF6285"/>
</dbReference>
<evidence type="ECO:0000313" key="3">
    <source>
        <dbReference type="Proteomes" id="UP000276984"/>
    </source>
</evidence>
<proteinExistence type="predicted"/>